<dbReference type="EMBL" id="CM004398">
    <property type="protein sequence ID" value="KAG8642382.1"/>
    <property type="molecule type" value="Genomic_DNA"/>
</dbReference>
<dbReference type="Proteomes" id="UP000091857">
    <property type="component" value="Chromosome 12"/>
</dbReference>
<reference evidence="2" key="1">
    <citation type="journal article" date="2016" name="Nat. Biotechnol.">
        <title>Sequencing wild and cultivated cassava and related species reveals extensive interspecific hybridization and genetic diversity.</title>
        <authorList>
            <person name="Bredeson J.V."/>
            <person name="Lyons J.B."/>
            <person name="Prochnik S.E."/>
            <person name="Wu G.A."/>
            <person name="Ha C.M."/>
            <person name="Edsinger-Gonzales E."/>
            <person name="Grimwood J."/>
            <person name="Schmutz J."/>
            <person name="Rabbi I.Y."/>
            <person name="Egesi C."/>
            <person name="Nauluvula P."/>
            <person name="Lebot V."/>
            <person name="Ndunguru J."/>
            <person name="Mkamilo G."/>
            <person name="Bart R.S."/>
            <person name="Setter T.L."/>
            <person name="Gleadow R.M."/>
            <person name="Kulakow P."/>
            <person name="Ferguson M.E."/>
            <person name="Rounsley S."/>
            <person name="Rokhsar D.S."/>
        </authorList>
    </citation>
    <scope>NUCLEOTIDE SEQUENCE [LARGE SCALE GENOMIC DNA]</scope>
    <source>
        <strain evidence="2">cv. AM560-2</strain>
    </source>
</reference>
<evidence type="ECO:0000313" key="2">
    <source>
        <dbReference type="Proteomes" id="UP000091857"/>
    </source>
</evidence>
<accession>A0ACB7GQ22</accession>
<proteinExistence type="predicted"/>
<evidence type="ECO:0000313" key="1">
    <source>
        <dbReference type="EMBL" id="KAG8642382.1"/>
    </source>
</evidence>
<keyword evidence="2" id="KW-1185">Reference proteome</keyword>
<gene>
    <name evidence="1" type="ORF">MANES_12G082216v8</name>
</gene>
<sequence length="89" mass="9815">MVNSSSITQQPLLTLKNQPIQLKTNFQEINALAQGFEKERVEKALITISICLDGCCNLFISKTHCIYSSVINMAVGGALNANRVVYVQK</sequence>
<protein>
    <submittedName>
        <fullName evidence="1">Uncharacterized protein</fullName>
    </submittedName>
</protein>
<organism evidence="1 2">
    <name type="scientific">Manihot esculenta</name>
    <name type="common">Cassava</name>
    <name type="synonym">Jatropha manihot</name>
    <dbReference type="NCBI Taxonomy" id="3983"/>
    <lineage>
        <taxon>Eukaryota</taxon>
        <taxon>Viridiplantae</taxon>
        <taxon>Streptophyta</taxon>
        <taxon>Embryophyta</taxon>
        <taxon>Tracheophyta</taxon>
        <taxon>Spermatophyta</taxon>
        <taxon>Magnoliopsida</taxon>
        <taxon>eudicotyledons</taxon>
        <taxon>Gunneridae</taxon>
        <taxon>Pentapetalae</taxon>
        <taxon>rosids</taxon>
        <taxon>fabids</taxon>
        <taxon>Malpighiales</taxon>
        <taxon>Euphorbiaceae</taxon>
        <taxon>Crotonoideae</taxon>
        <taxon>Manihoteae</taxon>
        <taxon>Manihot</taxon>
    </lineage>
</organism>
<name>A0ACB7GQ22_MANES</name>
<comment type="caution">
    <text evidence="1">The sequence shown here is derived from an EMBL/GenBank/DDBJ whole genome shotgun (WGS) entry which is preliminary data.</text>
</comment>